<dbReference type="Pfam" id="PF00069">
    <property type="entry name" value="Pkinase"/>
    <property type="match status" value="1"/>
</dbReference>
<evidence type="ECO:0000259" key="1">
    <source>
        <dbReference type="PROSITE" id="PS50011"/>
    </source>
</evidence>
<sequence length="650" mass="73840">MLSDLIVDNIWSKYKKVGKLSEQGACAAVLIIEENGKPGVQYVAKVTVLSSDIASKVFFTELEIMSRMHHPSILPVVGFGFANFKDDRFDLTSVPIMITPYMKNLSLESVLKKEENSLSPPGWNTTTKYIVAIGISLGMLYLHSRNIVHRDLKPANILLDENYYPKIADFGTSKAKKENADLMNTYIGTPYYMANEMSEGDYDSSVDVFSFGLILFNIITGTKIEKKQIHNKRYIVGKHCNEYQFNFLESCWDSNPFKRKTFAEIISELVNISFWDEDEGIDFDQIRDYIRNFDEARIFITDKSPFADLMVDDKMKEMIKRRVYQHSSLLSSDYDPLGDDIFPSPSSASLPTKIIEEPVIRPTTMKVPTVNKEVQTDIGNSNAAVIRLPSTPILFHIDEIPKYYGLSLENKEFINKATNGDIKSLMQLGQYILHGQNGFTASPNVAIKIFQKAAKQGCSDGFFEIGNMYLRGNGVEQNEEEAIRFYEKAIEAGNSSALCNYGSIYYSRYENKNDKKDLEIAVDCFKRAIDLNGNATAMHHYAHLILSGKLSVLDKFSSDPEQNKRIAHNYIKKAAEIGNIASMHTYAYITYKDWKEKQESKTKFTVQDLIDLELAEKYMMAAVEKGEKESQNTLKKIQKAISMTRKAMKK</sequence>
<dbReference type="PROSITE" id="PS00108">
    <property type="entry name" value="PROTEIN_KINASE_ST"/>
    <property type="match status" value="1"/>
</dbReference>
<dbReference type="SUPFAM" id="SSF81901">
    <property type="entry name" value="HCP-like"/>
    <property type="match status" value="1"/>
</dbReference>
<reference evidence="2" key="1">
    <citation type="submission" date="2016-10" db="EMBL/GenBank/DDBJ databases">
        <authorList>
            <person name="Benchimol M."/>
            <person name="Almeida L.G."/>
            <person name="Vasconcelos A.T."/>
            <person name="Perreira-Neves A."/>
            <person name="Rosa I.A."/>
            <person name="Tasca T."/>
            <person name="Bogo M.R."/>
            <person name="de Souza W."/>
        </authorList>
    </citation>
    <scope>NUCLEOTIDE SEQUENCE [LARGE SCALE GENOMIC DNA]</scope>
    <source>
        <strain evidence="2">K</strain>
    </source>
</reference>
<dbReference type="SUPFAM" id="SSF56112">
    <property type="entry name" value="Protein kinase-like (PK-like)"/>
    <property type="match status" value="1"/>
</dbReference>
<dbReference type="OrthoDB" id="2384430at2759"/>
<dbReference type="PROSITE" id="PS50011">
    <property type="entry name" value="PROTEIN_KINASE_DOM"/>
    <property type="match status" value="1"/>
</dbReference>
<dbReference type="Gene3D" id="1.25.40.10">
    <property type="entry name" value="Tetratricopeptide repeat domain"/>
    <property type="match status" value="1"/>
</dbReference>
<dbReference type="GO" id="GO:0005524">
    <property type="term" value="F:ATP binding"/>
    <property type="evidence" value="ECO:0007669"/>
    <property type="project" value="InterPro"/>
</dbReference>
<name>A0A1J4JNQ6_9EUKA</name>
<dbReference type="SMART" id="SM00671">
    <property type="entry name" value="SEL1"/>
    <property type="match status" value="4"/>
</dbReference>
<proteinExistence type="predicted"/>
<dbReference type="Proteomes" id="UP000179807">
    <property type="component" value="Unassembled WGS sequence"/>
</dbReference>
<dbReference type="InterPro" id="IPR050167">
    <property type="entry name" value="Ser_Thr_protein_kinase"/>
</dbReference>
<evidence type="ECO:0000313" key="2">
    <source>
        <dbReference type="EMBL" id="OHT00354.1"/>
    </source>
</evidence>
<dbReference type="VEuPathDB" id="TrichDB:TRFO_32999"/>
<dbReference type="PANTHER" id="PTHR23257">
    <property type="entry name" value="SERINE-THREONINE PROTEIN KINASE"/>
    <property type="match status" value="1"/>
</dbReference>
<protein>
    <recommendedName>
        <fullName evidence="1">Protein kinase domain-containing protein</fullName>
    </recommendedName>
</protein>
<dbReference type="Gene3D" id="1.10.510.10">
    <property type="entry name" value="Transferase(Phosphotransferase) domain 1"/>
    <property type="match status" value="1"/>
</dbReference>
<dbReference type="SMART" id="SM00220">
    <property type="entry name" value="S_TKc"/>
    <property type="match status" value="1"/>
</dbReference>
<dbReference type="InterPro" id="IPR008271">
    <property type="entry name" value="Ser/Thr_kinase_AS"/>
</dbReference>
<dbReference type="GeneID" id="94843520"/>
<feature type="domain" description="Protein kinase" evidence="1">
    <location>
        <begin position="15"/>
        <end position="274"/>
    </location>
</feature>
<comment type="caution">
    <text evidence="2">The sequence shown here is derived from an EMBL/GenBank/DDBJ whole genome shotgun (WGS) entry which is preliminary data.</text>
</comment>
<dbReference type="InterPro" id="IPR000719">
    <property type="entry name" value="Prot_kinase_dom"/>
</dbReference>
<dbReference type="EMBL" id="MLAK01000959">
    <property type="protein sequence ID" value="OHT00354.1"/>
    <property type="molecule type" value="Genomic_DNA"/>
</dbReference>
<dbReference type="RefSeq" id="XP_068353490.1">
    <property type="nucleotide sequence ID" value="XM_068508816.1"/>
</dbReference>
<evidence type="ECO:0000313" key="3">
    <source>
        <dbReference type="Proteomes" id="UP000179807"/>
    </source>
</evidence>
<dbReference type="InterPro" id="IPR011009">
    <property type="entry name" value="Kinase-like_dom_sf"/>
</dbReference>
<dbReference type="Pfam" id="PF08238">
    <property type="entry name" value="Sel1"/>
    <property type="match status" value="4"/>
</dbReference>
<accession>A0A1J4JNQ6</accession>
<dbReference type="GO" id="GO:0005737">
    <property type="term" value="C:cytoplasm"/>
    <property type="evidence" value="ECO:0007669"/>
    <property type="project" value="TreeGrafter"/>
</dbReference>
<gene>
    <name evidence="2" type="ORF">TRFO_32999</name>
</gene>
<dbReference type="InterPro" id="IPR006597">
    <property type="entry name" value="Sel1-like"/>
</dbReference>
<dbReference type="GO" id="GO:0007165">
    <property type="term" value="P:signal transduction"/>
    <property type="evidence" value="ECO:0007669"/>
    <property type="project" value="TreeGrafter"/>
</dbReference>
<dbReference type="InterPro" id="IPR011990">
    <property type="entry name" value="TPR-like_helical_dom_sf"/>
</dbReference>
<dbReference type="GO" id="GO:0004672">
    <property type="term" value="F:protein kinase activity"/>
    <property type="evidence" value="ECO:0007669"/>
    <property type="project" value="InterPro"/>
</dbReference>
<dbReference type="AlphaFoldDB" id="A0A1J4JNQ6"/>
<keyword evidence="3" id="KW-1185">Reference proteome</keyword>
<organism evidence="2 3">
    <name type="scientific">Tritrichomonas foetus</name>
    <dbReference type="NCBI Taxonomy" id="1144522"/>
    <lineage>
        <taxon>Eukaryota</taxon>
        <taxon>Metamonada</taxon>
        <taxon>Parabasalia</taxon>
        <taxon>Tritrichomonadida</taxon>
        <taxon>Tritrichomonadidae</taxon>
        <taxon>Tritrichomonas</taxon>
    </lineage>
</organism>